<evidence type="ECO:0008006" key="3">
    <source>
        <dbReference type="Google" id="ProtNLM"/>
    </source>
</evidence>
<feature type="non-terminal residue" evidence="1">
    <location>
        <position position="424"/>
    </location>
</feature>
<keyword evidence="2" id="KW-1185">Reference proteome</keyword>
<dbReference type="SUPFAM" id="SSF52047">
    <property type="entry name" value="RNI-like"/>
    <property type="match status" value="1"/>
</dbReference>
<evidence type="ECO:0000313" key="2">
    <source>
        <dbReference type="Proteomes" id="UP000077266"/>
    </source>
</evidence>
<dbReference type="Proteomes" id="UP000077266">
    <property type="component" value="Unassembled WGS sequence"/>
</dbReference>
<proteinExistence type="predicted"/>
<gene>
    <name evidence="1" type="ORF">EXIGLDRAFT_733177</name>
</gene>
<accession>A0A165KKX3</accession>
<sequence length="424" mass="47110">MAGFEVDKYSSARATLPYVLSGVCRQWRGIVLNTAHLWTYIGSRSQGKGYDYLDLALRRSRSAPLHIVIDAEGWAPSLYDIEPMFAVLTKAAYCLQRVHIVLPRTFDAHQVTAFLDMSTPMLRDVAIICIDNEGVTPPDADFTILPSPSSASHEWQILQDPSKRHVLDMKSTGGRTSALLSPSGSAVRSLREFRFLIGEEMSFSDVWDVLALMPSLESLECCEDFDPEDGGNIRRYSRTAPPQKLDMPNLKHLCLSAFCAGMFAEVAHLLPLQALTYLHMYEWSIADMRAILAFVPASVTTVYFSPPDGVVDAECVALLSPLTHLEHLTLVAEDAILVSFFDELSRTAAWPCLGELYMCGGGDLSETAARSLMSFVQDRRSIQGSHSSLASLRVMVDDLEEPEWLLPAIEKRGWLMEEEGQNVL</sequence>
<name>A0A165KKX3_EXIGL</name>
<reference evidence="1 2" key="1">
    <citation type="journal article" date="2016" name="Mol. Biol. Evol.">
        <title>Comparative Genomics of Early-Diverging Mushroom-Forming Fungi Provides Insights into the Origins of Lignocellulose Decay Capabilities.</title>
        <authorList>
            <person name="Nagy L.G."/>
            <person name="Riley R."/>
            <person name="Tritt A."/>
            <person name="Adam C."/>
            <person name="Daum C."/>
            <person name="Floudas D."/>
            <person name="Sun H."/>
            <person name="Yadav J.S."/>
            <person name="Pangilinan J."/>
            <person name="Larsson K.H."/>
            <person name="Matsuura K."/>
            <person name="Barry K."/>
            <person name="Labutti K."/>
            <person name="Kuo R."/>
            <person name="Ohm R.A."/>
            <person name="Bhattacharya S.S."/>
            <person name="Shirouzu T."/>
            <person name="Yoshinaga Y."/>
            <person name="Martin F.M."/>
            <person name="Grigoriev I.V."/>
            <person name="Hibbett D.S."/>
        </authorList>
    </citation>
    <scope>NUCLEOTIDE SEQUENCE [LARGE SCALE GENOMIC DNA]</scope>
    <source>
        <strain evidence="1 2">HHB12029</strain>
    </source>
</reference>
<evidence type="ECO:0000313" key="1">
    <source>
        <dbReference type="EMBL" id="KZV96511.1"/>
    </source>
</evidence>
<protein>
    <recommendedName>
        <fullName evidence="3">F-box domain-containing protein</fullName>
    </recommendedName>
</protein>
<dbReference type="InterPro" id="IPR032675">
    <property type="entry name" value="LRR_dom_sf"/>
</dbReference>
<dbReference type="OrthoDB" id="2837156at2759"/>
<organism evidence="1 2">
    <name type="scientific">Exidia glandulosa HHB12029</name>
    <dbReference type="NCBI Taxonomy" id="1314781"/>
    <lineage>
        <taxon>Eukaryota</taxon>
        <taxon>Fungi</taxon>
        <taxon>Dikarya</taxon>
        <taxon>Basidiomycota</taxon>
        <taxon>Agaricomycotina</taxon>
        <taxon>Agaricomycetes</taxon>
        <taxon>Auriculariales</taxon>
        <taxon>Exidiaceae</taxon>
        <taxon>Exidia</taxon>
    </lineage>
</organism>
<dbReference type="Gene3D" id="3.80.10.10">
    <property type="entry name" value="Ribonuclease Inhibitor"/>
    <property type="match status" value="1"/>
</dbReference>
<dbReference type="InParanoid" id="A0A165KKX3"/>
<dbReference type="AlphaFoldDB" id="A0A165KKX3"/>
<dbReference type="EMBL" id="KV425942">
    <property type="protein sequence ID" value="KZV96511.1"/>
    <property type="molecule type" value="Genomic_DNA"/>
</dbReference>